<protein>
    <submittedName>
        <fullName evidence="6">IMP dehydrogenase</fullName>
    </submittedName>
</protein>
<dbReference type="OrthoDB" id="241504at2"/>
<comment type="cofactor">
    <cofactor evidence="1">
        <name>Zn(2+)</name>
        <dbReference type="ChEBI" id="CHEBI:29105"/>
    </cofactor>
</comment>
<dbReference type="SUPFAM" id="SSF51735">
    <property type="entry name" value="NAD(P)-binding Rossmann-fold domains"/>
    <property type="match status" value="1"/>
</dbReference>
<dbReference type="Gene3D" id="3.40.50.720">
    <property type="entry name" value="NAD(P)-binding Rossmann-like Domain"/>
    <property type="match status" value="1"/>
</dbReference>
<dbReference type="PANTHER" id="PTHR42813">
    <property type="entry name" value="ZINC-TYPE ALCOHOL DEHYDROGENASE-LIKE"/>
    <property type="match status" value="1"/>
</dbReference>
<dbReference type="InterPro" id="IPR013149">
    <property type="entry name" value="ADH-like_C"/>
</dbReference>
<accession>A0A0A0BWJ7</accession>
<feature type="domain" description="Alcohol dehydrogenase-like N-terminal" evidence="5">
    <location>
        <begin position="25"/>
        <end position="126"/>
    </location>
</feature>
<keyword evidence="2" id="KW-0479">Metal-binding</keyword>
<dbReference type="InterPro" id="IPR013154">
    <property type="entry name" value="ADH-like_N"/>
</dbReference>
<feature type="domain" description="Alcohol dehydrogenase-like C-terminal" evidence="4">
    <location>
        <begin position="179"/>
        <end position="304"/>
    </location>
</feature>
<evidence type="ECO:0000256" key="2">
    <source>
        <dbReference type="ARBA" id="ARBA00022723"/>
    </source>
</evidence>
<dbReference type="PANTHER" id="PTHR42813:SF2">
    <property type="entry name" value="DEHYDROGENASE, ZINC-CONTAINING, PUTATIVE (AFU_ORTHOLOGUE AFUA_2G02810)-RELATED"/>
    <property type="match status" value="1"/>
</dbReference>
<name>A0A0A0BWJ7_9CELL</name>
<dbReference type="InterPro" id="IPR011032">
    <property type="entry name" value="GroES-like_sf"/>
</dbReference>
<dbReference type="Pfam" id="PF00107">
    <property type="entry name" value="ADH_zinc_N"/>
    <property type="match status" value="1"/>
</dbReference>
<dbReference type="InterPro" id="IPR036291">
    <property type="entry name" value="NAD(P)-bd_dom_sf"/>
</dbReference>
<reference evidence="6 7" key="1">
    <citation type="submission" date="2013-08" db="EMBL/GenBank/DDBJ databases">
        <title>Genome sequencing of Cellulomonas carbonis T26.</title>
        <authorList>
            <person name="Chen F."/>
            <person name="Li Y."/>
            <person name="Wang G."/>
        </authorList>
    </citation>
    <scope>NUCLEOTIDE SEQUENCE [LARGE SCALE GENOMIC DNA]</scope>
    <source>
        <strain evidence="6 7">T26</strain>
    </source>
</reference>
<dbReference type="CDD" id="cd08287">
    <property type="entry name" value="FDH_like_ADH3"/>
    <property type="match status" value="1"/>
</dbReference>
<dbReference type="Proteomes" id="UP000029839">
    <property type="component" value="Unassembled WGS sequence"/>
</dbReference>
<dbReference type="Gene3D" id="3.90.180.10">
    <property type="entry name" value="Medium-chain alcohol dehydrogenases, catalytic domain"/>
    <property type="match status" value="1"/>
</dbReference>
<keyword evidence="3" id="KW-0862">Zinc</keyword>
<dbReference type="GO" id="GO:0046872">
    <property type="term" value="F:metal ion binding"/>
    <property type="evidence" value="ECO:0007669"/>
    <property type="project" value="UniProtKB-KW"/>
</dbReference>
<organism evidence="6 7">
    <name type="scientific">Cellulomonas carbonis T26</name>
    <dbReference type="NCBI Taxonomy" id="947969"/>
    <lineage>
        <taxon>Bacteria</taxon>
        <taxon>Bacillati</taxon>
        <taxon>Actinomycetota</taxon>
        <taxon>Actinomycetes</taxon>
        <taxon>Micrococcales</taxon>
        <taxon>Cellulomonadaceae</taxon>
        <taxon>Cellulomonas</taxon>
    </lineage>
</organism>
<comment type="caution">
    <text evidence="6">The sequence shown here is derived from an EMBL/GenBank/DDBJ whole genome shotgun (WGS) entry which is preliminary data.</text>
</comment>
<dbReference type="RefSeq" id="WP_043602622.1">
    <property type="nucleotide sequence ID" value="NZ_AXCY01000005.1"/>
</dbReference>
<evidence type="ECO:0000256" key="1">
    <source>
        <dbReference type="ARBA" id="ARBA00001947"/>
    </source>
</evidence>
<dbReference type="SUPFAM" id="SSF50129">
    <property type="entry name" value="GroES-like"/>
    <property type="match status" value="1"/>
</dbReference>
<dbReference type="Pfam" id="PF08240">
    <property type="entry name" value="ADH_N"/>
    <property type="match status" value="1"/>
</dbReference>
<proteinExistence type="predicted"/>
<sequence length="346" mass="35998">MKAALIHGGGDVRVEEVPDPVLREPTDALVRVLLSCICGSDLWPYRRPGPRKGGPGRIGHEFLGVVEEVGPEVTTVRPGDVVVAPFVWSDGTCPHCLAGLQTSCLHGGGWGSEHVDAGQGEAVRVPLADGTLVVAPVAQDDERLPALLTLSDVMGTGHHAALAAGVGPGSTVAVIGDGAVGLCGVLAAARLGAERVVLLGRHEDRTAIGRRFGATDVVPERGEAAVERLLGMTDGLGVPHVMECVGMQSAWDTAAAIARPGGTIGYVGVPNGMEDGLPLRRMFSNNVAVRGGVAPVRAYLPELMADVLDGTIDPSPVFDLELPLDRTPEGYAAMDERRAIKVMLRP</sequence>
<gene>
    <name evidence="6" type="ORF">N868_14785</name>
</gene>
<reference evidence="6 7" key="2">
    <citation type="journal article" date="2015" name="Stand. Genomic Sci.">
        <title>Draft genome sequence of Cellulomonas carbonis T26(T) and comparative analysis of six Cellulomonas genomes.</title>
        <authorList>
            <person name="Zhuang W."/>
            <person name="Zhang S."/>
            <person name="Xia X."/>
            <person name="Wang G."/>
        </authorList>
    </citation>
    <scope>NUCLEOTIDE SEQUENCE [LARGE SCALE GENOMIC DNA]</scope>
    <source>
        <strain evidence="6 7">T26</strain>
    </source>
</reference>
<dbReference type="AlphaFoldDB" id="A0A0A0BWJ7"/>
<evidence type="ECO:0000256" key="3">
    <source>
        <dbReference type="ARBA" id="ARBA00022833"/>
    </source>
</evidence>
<evidence type="ECO:0000259" key="4">
    <source>
        <dbReference type="Pfam" id="PF00107"/>
    </source>
</evidence>
<keyword evidence="7" id="KW-1185">Reference proteome</keyword>
<evidence type="ECO:0000259" key="5">
    <source>
        <dbReference type="Pfam" id="PF08240"/>
    </source>
</evidence>
<evidence type="ECO:0000313" key="6">
    <source>
        <dbReference type="EMBL" id="KGM12345.1"/>
    </source>
</evidence>
<dbReference type="EMBL" id="AXCY01000005">
    <property type="protein sequence ID" value="KGM12345.1"/>
    <property type="molecule type" value="Genomic_DNA"/>
</dbReference>
<evidence type="ECO:0000313" key="7">
    <source>
        <dbReference type="Proteomes" id="UP000029839"/>
    </source>
</evidence>